<dbReference type="SUPFAM" id="SSF52540">
    <property type="entry name" value="P-loop containing nucleoside triphosphate hydrolases"/>
    <property type="match status" value="1"/>
</dbReference>
<comment type="pathway">
    <text evidence="1">One-carbon metabolism; tetrahydrofolate interconversion.</text>
</comment>
<evidence type="ECO:0000256" key="5">
    <source>
        <dbReference type="ARBA" id="ARBA00022741"/>
    </source>
</evidence>
<organism evidence="7 8">
    <name type="scientific">Amblyomma americanum</name>
    <name type="common">Lone star tick</name>
    <dbReference type="NCBI Taxonomy" id="6943"/>
    <lineage>
        <taxon>Eukaryota</taxon>
        <taxon>Metazoa</taxon>
        <taxon>Ecdysozoa</taxon>
        <taxon>Arthropoda</taxon>
        <taxon>Chelicerata</taxon>
        <taxon>Arachnida</taxon>
        <taxon>Acari</taxon>
        <taxon>Parasitiformes</taxon>
        <taxon>Ixodida</taxon>
        <taxon>Ixodoidea</taxon>
        <taxon>Ixodidae</taxon>
        <taxon>Amblyomminae</taxon>
        <taxon>Amblyomma</taxon>
    </lineage>
</organism>
<accession>A0AAQ4FL10</accession>
<evidence type="ECO:0000256" key="3">
    <source>
        <dbReference type="ARBA" id="ARBA00022563"/>
    </source>
</evidence>
<dbReference type="AlphaFoldDB" id="A0AAQ4FL10"/>
<keyword evidence="5" id="KW-0547">Nucleotide-binding</keyword>
<evidence type="ECO:0000256" key="6">
    <source>
        <dbReference type="ARBA" id="ARBA00022840"/>
    </source>
</evidence>
<dbReference type="CDD" id="cd00477">
    <property type="entry name" value="FTHFS"/>
    <property type="match status" value="1"/>
</dbReference>
<keyword evidence="3" id="KW-0554">One-carbon metabolism</keyword>
<evidence type="ECO:0000313" key="7">
    <source>
        <dbReference type="EMBL" id="KAK8787840.1"/>
    </source>
</evidence>
<keyword evidence="4" id="KW-0436">Ligase</keyword>
<reference evidence="7 8" key="1">
    <citation type="journal article" date="2023" name="Arcadia Sci">
        <title>De novo assembly of a long-read Amblyomma americanum tick genome.</title>
        <authorList>
            <person name="Chou S."/>
            <person name="Poskanzer K.E."/>
            <person name="Rollins M."/>
            <person name="Thuy-Boun P.S."/>
        </authorList>
    </citation>
    <scope>NUCLEOTIDE SEQUENCE [LARGE SCALE GENOMIC DNA]</scope>
    <source>
        <strain evidence="7">F_SG_1</strain>
        <tissue evidence="7">Salivary glands</tissue>
    </source>
</reference>
<sequence>MAATAGAGGAWSMRYLPLSRKSPVPSDLDIAFSQKPKLAEELAGEMGLQPHEWEPHGRHKARLLLPLLDKQGADGHYVLVTGVNPTPLGEGKSTTSVGLCQALGAHLGRNVIACLRQPSQGPTFGIKGGAAGGGYAQVIPMDDLNLHLTGDMHAVTAANNLLAAQLDARMLHEATQQDQALFARLVTPRKGPKCFSESQRRRLARLGLPTDLKPEDLSAEQARRFARLDVDVDSITWNRVMDTNDRFLRRITIGQGPAESKMARQTQFDITPASEVMAVLALAKDLKDLRDRLRAIVVASDRQGNPVTADDLGAAGAMLVLLKDAACPTLLQTLEGTPVLIHCGPFANIAHGNSSVIADRMALKLVGPNGYVVTEGGFGADNGMEKFVDIKCRASGLSPSAVVIVATVRALKVHGGGPLIALGAPLPEEYSREDVSLVRSGFCNLARHIENAAKLGLPAVVAINAFSTDSDAELELVRELSVAAGAQGAVVCRHWALGGEGAVDLAKAVEDACSKPRPQLRFSYDLSLGIAAKLEAVARTIYGARCVELSAAAQKQAERFERQGYGRLAVCIAKTPLSLSHDPKLLGSPRDFVLPVRELRLSAGAGFVYALAGDVTTMPGLPTRPALVDVDLDIATGRPLGLF</sequence>
<dbReference type="FunFam" id="3.40.50.300:FF:001522">
    <property type="entry name" value="Probable MIS1-C1-tetrahydrofolate synthase, mitochondrial"/>
    <property type="match status" value="1"/>
</dbReference>
<keyword evidence="8" id="KW-1185">Reference proteome</keyword>
<dbReference type="GO" id="GO:0005524">
    <property type="term" value="F:ATP binding"/>
    <property type="evidence" value="ECO:0007669"/>
    <property type="project" value="UniProtKB-KW"/>
</dbReference>
<dbReference type="HAMAP" id="MF_01543">
    <property type="entry name" value="FTHFS"/>
    <property type="match status" value="1"/>
</dbReference>
<gene>
    <name evidence="7" type="ORF">V5799_022380</name>
</gene>
<dbReference type="InterPro" id="IPR027417">
    <property type="entry name" value="P-loop_NTPase"/>
</dbReference>
<dbReference type="Gene3D" id="3.40.50.300">
    <property type="entry name" value="P-loop containing nucleotide triphosphate hydrolases"/>
    <property type="match status" value="2"/>
</dbReference>
<dbReference type="Gene3D" id="1.10.8.770">
    <property type="match status" value="1"/>
</dbReference>
<dbReference type="GO" id="GO:0006730">
    <property type="term" value="P:one-carbon metabolic process"/>
    <property type="evidence" value="ECO:0007669"/>
    <property type="project" value="UniProtKB-KW"/>
</dbReference>
<comment type="caution">
    <text evidence="7">The sequence shown here is derived from an EMBL/GenBank/DDBJ whole genome shotgun (WGS) entry which is preliminary data.</text>
</comment>
<dbReference type="PROSITE" id="PS00721">
    <property type="entry name" value="FTHFS_1"/>
    <property type="match status" value="1"/>
</dbReference>
<dbReference type="EC" id="6.3.4.3" evidence="2"/>
<dbReference type="InterPro" id="IPR020628">
    <property type="entry name" value="Formate_THF_ligase_CS"/>
</dbReference>
<dbReference type="EMBL" id="JARKHS020001367">
    <property type="protein sequence ID" value="KAK8787840.1"/>
    <property type="molecule type" value="Genomic_DNA"/>
</dbReference>
<dbReference type="FunFam" id="3.10.410.10:FF:000001">
    <property type="entry name" value="Putative formate--tetrahydrofolate ligase"/>
    <property type="match status" value="1"/>
</dbReference>
<dbReference type="FunFam" id="3.40.50.300:FF:000245">
    <property type="entry name" value="C-1-tetrahydrofolate synthase, cytoplasmic"/>
    <property type="match status" value="1"/>
</dbReference>
<dbReference type="InterPro" id="IPR000559">
    <property type="entry name" value="Formate_THF_ligase"/>
</dbReference>
<protein>
    <recommendedName>
        <fullName evidence="2">formate--tetrahydrofolate ligase</fullName>
        <ecNumber evidence="2">6.3.4.3</ecNumber>
    </recommendedName>
</protein>
<evidence type="ECO:0000313" key="8">
    <source>
        <dbReference type="Proteomes" id="UP001321473"/>
    </source>
</evidence>
<evidence type="ECO:0000256" key="2">
    <source>
        <dbReference type="ARBA" id="ARBA00012295"/>
    </source>
</evidence>
<name>A0AAQ4FL10_AMBAM</name>
<dbReference type="Pfam" id="PF01268">
    <property type="entry name" value="FTHFS"/>
    <property type="match status" value="1"/>
</dbReference>
<dbReference type="Gene3D" id="3.10.410.10">
    <property type="entry name" value="Formyltetrahydrofolate synthetase, domain 3"/>
    <property type="match status" value="1"/>
</dbReference>
<dbReference type="PROSITE" id="PS00722">
    <property type="entry name" value="FTHFS_2"/>
    <property type="match status" value="1"/>
</dbReference>
<keyword evidence="6" id="KW-0067">ATP-binding</keyword>
<proteinExistence type="inferred from homology"/>
<evidence type="ECO:0000256" key="1">
    <source>
        <dbReference type="ARBA" id="ARBA00004777"/>
    </source>
</evidence>
<dbReference type="Proteomes" id="UP001321473">
    <property type="component" value="Unassembled WGS sequence"/>
</dbReference>
<dbReference type="GO" id="GO:0004329">
    <property type="term" value="F:formate-tetrahydrofolate ligase activity"/>
    <property type="evidence" value="ECO:0007669"/>
    <property type="project" value="UniProtKB-EC"/>
</dbReference>
<evidence type="ECO:0000256" key="4">
    <source>
        <dbReference type="ARBA" id="ARBA00022598"/>
    </source>
</evidence>